<comment type="caution">
    <text evidence="1">The sequence shown here is derived from an EMBL/GenBank/DDBJ whole genome shotgun (WGS) entry which is preliminary data.</text>
</comment>
<protein>
    <submittedName>
        <fullName evidence="1">Uncharacterized protein</fullName>
    </submittedName>
</protein>
<dbReference type="Proteomes" id="UP001642360">
    <property type="component" value="Unassembled WGS sequence"/>
</dbReference>
<name>A0ABC8UYT0_9AQUA</name>
<dbReference type="EMBL" id="CAUOFW020009503">
    <property type="protein sequence ID" value="CAK9186253.1"/>
    <property type="molecule type" value="Genomic_DNA"/>
</dbReference>
<organism evidence="1 2">
    <name type="scientific">Ilex paraguariensis</name>
    <name type="common">yerba mate</name>
    <dbReference type="NCBI Taxonomy" id="185542"/>
    <lineage>
        <taxon>Eukaryota</taxon>
        <taxon>Viridiplantae</taxon>
        <taxon>Streptophyta</taxon>
        <taxon>Embryophyta</taxon>
        <taxon>Tracheophyta</taxon>
        <taxon>Spermatophyta</taxon>
        <taxon>Magnoliopsida</taxon>
        <taxon>eudicotyledons</taxon>
        <taxon>Gunneridae</taxon>
        <taxon>Pentapetalae</taxon>
        <taxon>asterids</taxon>
        <taxon>campanulids</taxon>
        <taxon>Aquifoliales</taxon>
        <taxon>Aquifoliaceae</taxon>
        <taxon>Ilex</taxon>
    </lineage>
</organism>
<evidence type="ECO:0000313" key="2">
    <source>
        <dbReference type="Proteomes" id="UP001642360"/>
    </source>
</evidence>
<proteinExistence type="predicted"/>
<gene>
    <name evidence="1" type="ORF">ILEXP_LOCUS56734</name>
</gene>
<accession>A0ABC8UYT0</accession>
<reference evidence="1 2" key="1">
    <citation type="submission" date="2024-02" db="EMBL/GenBank/DDBJ databases">
        <authorList>
            <person name="Vignale AGUSTIN F."/>
            <person name="Sosa J E."/>
            <person name="Modenutti C."/>
        </authorList>
    </citation>
    <scope>NUCLEOTIDE SEQUENCE [LARGE SCALE GENOMIC DNA]</scope>
</reference>
<dbReference type="AlphaFoldDB" id="A0ABC8UYT0"/>
<keyword evidence="2" id="KW-1185">Reference proteome</keyword>
<evidence type="ECO:0000313" key="1">
    <source>
        <dbReference type="EMBL" id="CAK9186253.1"/>
    </source>
</evidence>
<sequence>MSAKDDLNALGKVCDTYHREFEAKKFKVVDRDSIITNLKDENATAWAKGYFVFQKQSMKKYPTLDFNFEPFLGEEEGSSSKEGGTNEEEVGAMGGVIPNLIRLVVASAEGFAMHVISRVNEIILFFNLLQKILMMMFLTRKIIQG</sequence>